<evidence type="ECO:0000313" key="8">
    <source>
        <dbReference type="Proteomes" id="UP001314205"/>
    </source>
</evidence>
<reference evidence="7 8" key="1">
    <citation type="submission" date="2023-11" db="EMBL/GenBank/DDBJ databases">
        <authorList>
            <person name="Hedman E."/>
            <person name="Englund M."/>
            <person name="Stromberg M."/>
            <person name="Nyberg Akerstrom W."/>
            <person name="Nylinder S."/>
            <person name="Jareborg N."/>
            <person name="Kallberg Y."/>
            <person name="Kronander E."/>
        </authorList>
    </citation>
    <scope>NUCLEOTIDE SEQUENCE [LARGE SCALE GENOMIC DNA]</scope>
</reference>
<evidence type="ECO:0000259" key="6">
    <source>
        <dbReference type="PROSITE" id="PS50923"/>
    </source>
</evidence>
<feature type="domain" description="Peptidase S1" evidence="5">
    <location>
        <begin position="987"/>
        <end position="1245"/>
    </location>
</feature>
<evidence type="ECO:0000259" key="5">
    <source>
        <dbReference type="PROSITE" id="PS50240"/>
    </source>
</evidence>
<dbReference type="EMBL" id="CAVLGL010000082">
    <property type="protein sequence ID" value="CAK1587830.1"/>
    <property type="molecule type" value="Genomic_DNA"/>
</dbReference>
<keyword evidence="8" id="KW-1185">Reference proteome</keyword>
<dbReference type="Proteomes" id="UP001314205">
    <property type="component" value="Unassembled WGS sequence"/>
</dbReference>
<feature type="chain" id="PRO_5043651274" evidence="4">
    <location>
        <begin position="23"/>
        <end position="1248"/>
    </location>
</feature>
<dbReference type="Pfam" id="PF00057">
    <property type="entry name" value="Ldl_recept_a"/>
    <property type="match status" value="8"/>
</dbReference>
<dbReference type="InterPro" id="IPR035976">
    <property type="entry name" value="Sushi/SCR/CCP_sf"/>
</dbReference>
<feature type="disulfide bond" evidence="2">
    <location>
        <begin position="750"/>
        <end position="768"/>
    </location>
</feature>
<dbReference type="PROSITE" id="PS50068">
    <property type="entry name" value="LDLRA_2"/>
    <property type="match status" value="8"/>
</dbReference>
<feature type="disulfide bond" evidence="2">
    <location>
        <begin position="141"/>
        <end position="159"/>
    </location>
</feature>
<dbReference type="Gene3D" id="2.10.70.10">
    <property type="entry name" value="Complement Module, domain 1"/>
    <property type="match status" value="2"/>
</dbReference>
<dbReference type="PROSITE" id="PS00134">
    <property type="entry name" value="TRYPSIN_HIS"/>
    <property type="match status" value="2"/>
</dbReference>
<feature type="disulfide bond" evidence="2">
    <location>
        <begin position="791"/>
        <end position="809"/>
    </location>
</feature>
<comment type="caution">
    <text evidence="3">Lacks conserved residue(s) required for the propagation of feature annotation.</text>
</comment>
<comment type="caution">
    <text evidence="7">The sequence shown here is derived from an EMBL/GenBank/DDBJ whole genome shotgun (WGS) entry which is preliminary data.</text>
</comment>
<evidence type="ECO:0000256" key="1">
    <source>
        <dbReference type="ARBA" id="ARBA00023157"/>
    </source>
</evidence>
<dbReference type="AlphaFoldDB" id="A0AAV1KZ44"/>
<dbReference type="SUPFAM" id="SSF50494">
    <property type="entry name" value="Trypsin-like serine proteases"/>
    <property type="match status" value="2"/>
</dbReference>
<accession>A0AAV1KZ44</accession>
<evidence type="ECO:0000256" key="4">
    <source>
        <dbReference type="SAM" id="SignalP"/>
    </source>
</evidence>
<evidence type="ECO:0000313" key="7">
    <source>
        <dbReference type="EMBL" id="CAK1587830.1"/>
    </source>
</evidence>
<dbReference type="PROSITE" id="PS50240">
    <property type="entry name" value="TRYPSIN_DOM"/>
    <property type="match status" value="2"/>
</dbReference>
<dbReference type="SUPFAM" id="SSF57535">
    <property type="entry name" value="Complement control module/SCR domain"/>
    <property type="match status" value="2"/>
</dbReference>
<dbReference type="GO" id="GO:0004252">
    <property type="term" value="F:serine-type endopeptidase activity"/>
    <property type="evidence" value="ECO:0007669"/>
    <property type="project" value="InterPro"/>
</dbReference>
<feature type="disulfide bond" evidence="2">
    <location>
        <begin position="92"/>
        <end position="104"/>
    </location>
</feature>
<dbReference type="CDD" id="cd00190">
    <property type="entry name" value="Tryp_SPc"/>
    <property type="match status" value="2"/>
</dbReference>
<dbReference type="Pfam" id="PF00089">
    <property type="entry name" value="Trypsin"/>
    <property type="match status" value="2"/>
</dbReference>
<feature type="disulfide bond" evidence="2">
    <location>
        <begin position="708"/>
        <end position="726"/>
    </location>
</feature>
<proteinExistence type="predicted"/>
<feature type="disulfide bond" evidence="2">
    <location>
        <begin position="667"/>
        <end position="685"/>
    </location>
</feature>
<feature type="signal peptide" evidence="4">
    <location>
        <begin position="1"/>
        <end position="22"/>
    </location>
</feature>
<dbReference type="SMART" id="SM00032">
    <property type="entry name" value="CCP"/>
    <property type="match status" value="3"/>
</dbReference>
<dbReference type="InterPro" id="IPR043504">
    <property type="entry name" value="Peptidase_S1_PA_chymotrypsin"/>
</dbReference>
<dbReference type="SMART" id="SM00020">
    <property type="entry name" value="Tryp_SPc"/>
    <property type="match status" value="2"/>
</dbReference>
<dbReference type="InterPro" id="IPR000436">
    <property type="entry name" value="Sushi_SCR_CCP_dom"/>
</dbReference>
<gene>
    <name evidence="7" type="ORF">PARMNEM_LOCUS8546</name>
</gene>
<feature type="disulfide bond" evidence="2">
    <location>
        <begin position="182"/>
        <end position="200"/>
    </location>
</feature>
<dbReference type="PANTHER" id="PTHR24252">
    <property type="entry name" value="ACROSIN-RELATED"/>
    <property type="match status" value="1"/>
</dbReference>
<feature type="disulfide bond" evidence="2">
    <location>
        <begin position="51"/>
        <end position="63"/>
    </location>
</feature>
<name>A0AAV1KZ44_9NEOP</name>
<sequence>MLEKIFCLVFLALLVTVVESSAFYRHSYGRTENTVQQNTSLIRQKRDDDECSINEFQCDDGFCVRVNSDCNGVYDCSDGSDEAFVLCRQRTCFKLQFRCNYGACIEMSRVCDKVRDCVDGSDELLHRCNGGPLIVGEHFTCRNGQLIPKAGRCDGVVDCADGYDESIAACAEFTCQSGQFQCEYGGCVDGSAKCNGTAECRDGSDEQLGLCGKLAYVKVSDLTSTTTEPPVSSNKCILPRQPENGVYKVISETNSSDADYVYLKYECYSRFKLVGESKILCWRGVWPVKMPYCVQTCPLAKHPSIEYQCTEEGTERPRECNDEEIDGTIIKPLCKQPNYYSPVELPYMQCNQGSWSSGPICAAECGTLTVKLTPLVLGGETANFGDVPWHVGIYNKNSTTGVHEQICGGSLISNFVILTAAHCFWNEHKKKIEDESNYAVAVGKFYREWYNPKDEPYAQKSNISKIVVPKLFRGIELDYHHDIAVVIVSTPFIYKWYVRPVCLDFNEDFNNDQLKSGKFGKAAGWGLTTEYRWSQSQELKVIDLPYEDEERCLNVTSRPLLQYVVYDKICAGTLEGEALCRGDSGGGLAFPSEISGVERYYLRGIASTTPLLRNDMSFSVLLVAVIAAKDDVSTVRNAGHGTLMELNGRKRQAKISVNVCLKEQWQCRDGSCISIDSICDGVVDCPDSSDETHALCRKMRCPPHLFRCTYGACVNGAAACNGKVECADSSDELIPQCLDENSEVNGQYKCRNGELILAVKRCDGDADCADGSDETVESCGAMVCLPYLFQCAYGACVNKGADCDGKIDCADGSDEAIELCGATSTDVTATPPKPTDNSGGSACILPKYPKHGTYRVLGARGVFPGEVYSNPILDVRCEPGYVLNATSNVYCVDGVWFGDMPHCIRQCKLVPNPSVSYTCMTVEHNVMSSWACKEYEVDGTIAVPKCQENYHYTGIAPNAKCVNGLWENLITCNPECGTVVPKSNQLMIGGREAERGELSWHAGIYQKSRSFEQICGGSLVRKKVIISAAHCFWNSNKETKMPSSDYAVAAGKIYRSWNDKRENDVQKRDVSDIKIPKRFRGPETNYQDDIALIFVETAFEYTQYIRPVCVDFDEAFNSEQLRPGQKGKVAGWGLTNPIGIPSEVLRVVELPVVDIGICLDRSPPDFKAYITSDKICAGFYNGTALCKGDSGGGLSFSDLDRGKLRYYLRGIVSTAPRNDDVCNSQTITAFTMIMSHKVFINNNVKESI</sequence>
<feature type="domain" description="Sushi" evidence="6">
    <location>
        <begin position="841"/>
        <end position="905"/>
    </location>
</feature>
<organism evidence="7 8">
    <name type="scientific">Parnassius mnemosyne</name>
    <name type="common">clouded apollo</name>
    <dbReference type="NCBI Taxonomy" id="213953"/>
    <lineage>
        <taxon>Eukaryota</taxon>
        <taxon>Metazoa</taxon>
        <taxon>Ecdysozoa</taxon>
        <taxon>Arthropoda</taxon>
        <taxon>Hexapoda</taxon>
        <taxon>Insecta</taxon>
        <taxon>Pterygota</taxon>
        <taxon>Neoptera</taxon>
        <taxon>Endopterygota</taxon>
        <taxon>Lepidoptera</taxon>
        <taxon>Glossata</taxon>
        <taxon>Ditrysia</taxon>
        <taxon>Papilionoidea</taxon>
        <taxon>Papilionidae</taxon>
        <taxon>Parnassiinae</taxon>
        <taxon>Parnassini</taxon>
        <taxon>Parnassius</taxon>
        <taxon>Driopa</taxon>
    </lineage>
</organism>
<protein>
    <submittedName>
        <fullName evidence="7">Uncharacterized protein</fullName>
    </submittedName>
</protein>
<evidence type="ECO:0000256" key="2">
    <source>
        <dbReference type="PROSITE-ProRule" id="PRU00124"/>
    </source>
</evidence>
<dbReference type="GO" id="GO:0006508">
    <property type="term" value="P:proteolysis"/>
    <property type="evidence" value="ECO:0007669"/>
    <property type="project" value="InterPro"/>
</dbReference>
<feature type="disulfide bond" evidence="2">
    <location>
        <begin position="175"/>
        <end position="187"/>
    </location>
</feature>
<dbReference type="InterPro" id="IPR023415">
    <property type="entry name" value="LDLR_class-A_CS"/>
</dbReference>
<feature type="domain" description="Peptidase S1" evidence="5">
    <location>
        <begin position="376"/>
        <end position="665"/>
    </location>
</feature>
<dbReference type="CDD" id="cd00112">
    <property type="entry name" value="LDLa"/>
    <property type="match status" value="8"/>
</dbReference>
<feature type="disulfide bond" evidence="2">
    <location>
        <begin position="784"/>
        <end position="796"/>
    </location>
</feature>
<dbReference type="InterPro" id="IPR002172">
    <property type="entry name" value="LDrepeatLR_classA_rpt"/>
</dbReference>
<feature type="disulfide bond" evidence="2">
    <location>
        <begin position="99"/>
        <end position="117"/>
    </location>
</feature>
<dbReference type="Gene3D" id="2.40.10.10">
    <property type="entry name" value="Trypsin-like serine proteases"/>
    <property type="match status" value="2"/>
</dbReference>
<feature type="disulfide bond" evidence="2">
    <location>
        <begin position="701"/>
        <end position="713"/>
    </location>
</feature>
<dbReference type="InterPro" id="IPR001254">
    <property type="entry name" value="Trypsin_dom"/>
</dbReference>
<dbReference type="InterPro" id="IPR036055">
    <property type="entry name" value="LDL_receptor-like_sf"/>
</dbReference>
<dbReference type="SMART" id="SM00192">
    <property type="entry name" value="LDLa"/>
    <property type="match status" value="8"/>
</dbReference>
<dbReference type="PROSITE" id="PS50923">
    <property type="entry name" value="SUSHI"/>
    <property type="match status" value="2"/>
</dbReference>
<dbReference type="PRINTS" id="PR00261">
    <property type="entry name" value="LDLRECEPTOR"/>
</dbReference>
<dbReference type="Gene3D" id="4.10.400.10">
    <property type="entry name" value="Low-density Lipoprotein Receptor"/>
    <property type="match status" value="8"/>
</dbReference>
<dbReference type="PANTHER" id="PTHR24252:SF7">
    <property type="entry name" value="HYALIN"/>
    <property type="match status" value="1"/>
</dbReference>
<dbReference type="InterPro" id="IPR018114">
    <property type="entry name" value="TRYPSIN_HIS"/>
</dbReference>
<dbReference type="InterPro" id="IPR009003">
    <property type="entry name" value="Peptidase_S1_PA"/>
</dbReference>
<feature type="domain" description="Sushi" evidence="6">
    <location>
        <begin position="234"/>
        <end position="295"/>
    </location>
</feature>
<feature type="disulfide bond" evidence="2">
    <location>
        <begin position="660"/>
        <end position="672"/>
    </location>
</feature>
<evidence type="ECO:0000256" key="3">
    <source>
        <dbReference type="PROSITE-ProRule" id="PRU00302"/>
    </source>
</evidence>
<dbReference type="CDD" id="cd00033">
    <property type="entry name" value="CCP"/>
    <property type="match status" value="1"/>
</dbReference>
<dbReference type="SUPFAM" id="SSF57424">
    <property type="entry name" value="LDL receptor-like module"/>
    <property type="match status" value="8"/>
</dbReference>
<dbReference type="PROSITE" id="PS01209">
    <property type="entry name" value="LDLRA_1"/>
    <property type="match status" value="6"/>
</dbReference>
<keyword evidence="4" id="KW-0732">Signal</keyword>
<keyword evidence="3" id="KW-0768">Sushi</keyword>
<keyword evidence="1 2" id="KW-1015">Disulfide bond</keyword>
<feature type="disulfide bond" evidence="2">
    <location>
        <begin position="58"/>
        <end position="76"/>
    </location>
</feature>